<dbReference type="SUPFAM" id="SSF56436">
    <property type="entry name" value="C-type lectin-like"/>
    <property type="match status" value="1"/>
</dbReference>
<feature type="region of interest" description="Disordered" evidence="10">
    <location>
        <begin position="113"/>
        <end position="153"/>
    </location>
</feature>
<dbReference type="InterPro" id="IPR057530">
    <property type="entry name" value="TIM-barrel_MTC6"/>
</dbReference>
<dbReference type="Proteomes" id="UP001271007">
    <property type="component" value="Unassembled WGS sequence"/>
</dbReference>
<evidence type="ECO:0000256" key="10">
    <source>
        <dbReference type="SAM" id="MobiDB-lite"/>
    </source>
</evidence>
<organism evidence="13 14">
    <name type="scientific">Extremus antarcticus</name>
    <dbReference type="NCBI Taxonomy" id="702011"/>
    <lineage>
        <taxon>Eukaryota</taxon>
        <taxon>Fungi</taxon>
        <taxon>Dikarya</taxon>
        <taxon>Ascomycota</taxon>
        <taxon>Pezizomycotina</taxon>
        <taxon>Dothideomycetes</taxon>
        <taxon>Dothideomycetidae</taxon>
        <taxon>Mycosphaerellales</taxon>
        <taxon>Extremaceae</taxon>
        <taxon>Extremus</taxon>
    </lineage>
</organism>
<dbReference type="InterPro" id="IPR016187">
    <property type="entry name" value="CTDL_fold"/>
</dbReference>
<keyword evidence="4 11" id="KW-1133">Transmembrane helix</keyword>
<evidence type="ECO:0000256" key="6">
    <source>
        <dbReference type="ARBA" id="ARBA00023180"/>
    </source>
</evidence>
<feature type="compositionally biased region" description="Polar residues" evidence="10">
    <location>
        <begin position="113"/>
        <end position="137"/>
    </location>
</feature>
<sequence length="608" mass="65873">MEYDHDRSDFAENCAFPSACFADQLYEDGSAIGCLSNLLAVGFRRFEIDAYWDASRHVWSLCPVELGDIRPDQLSLPSLALRDTFEAPHEPAVASPHLLVRQDDSSTEILAPSLSTQSNSETLSSPSTTATLDSGATTAGDGTPEPTAVAGPGTAIDTGGYSCTTSATLQLLLQVLSSHLDSTQTNVNATVSYLILNLHQAASASGQTSNLTMDLPRGNNSLGSILLSPTTNISNYLYTPQDLNEQRADLNASFRWFSVNPTRETESAYFNVNRSGGNAVTLDGWPAESFVEMTQAKRLLVGVSHVQPELRQYNLTADGTLLFSSGDLGVPRSVEIDTDGQISNGCFFDADTLDVSNVNNSWAAVGLNSTTVSGLASNLAAANNLTHCGIAPILNRTLGGTTADEDWQPYKAFVQSTIWSWAPGEPRNSTDPDANDPSTSTGCAVLNAESGYWQVENCGANHHSACGIFGQPYRWTISDDSTTYQDAGISCDDGTTFDAPRTALENRYLLHTWRRAIDERDLDDETLLWVDFNDLDTKECWVIGQNATCPYLEDDHHGRFVAVPVVAAIIVFVLAALTVFVKCASNRQTVKRRRRRGDDGWDYEGVPS</sequence>
<evidence type="ECO:0000256" key="8">
    <source>
        <dbReference type="ARBA" id="ARBA00038159"/>
    </source>
</evidence>
<gene>
    <name evidence="13" type="primary">MTC6</name>
    <name evidence="13" type="ORF">LTR09_002586</name>
</gene>
<keyword evidence="5 11" id="KW-0472">Membrane</keyword>
<dbReference type="PROSITE" id="PS50041">
    <property type="entry name" value="C_TYPE_LECTIN_2"/>
    <property type="match status" value="1"/>
</dbReference>
<evidence type="ECO:0000256" key="7">
    <source>
        <dbReference type="ARBA" id="ARBA00037703"/>
    </source>
</evidence>
<feature type="transmembrane region" description="Helical" evidence="11">
    <location>
        <begin position="560"/>
        <end position="585"/>
    </location>
</feature>
<evidence type="ECO:0000256" key="1">
    <source>
        <dbReference type="ARBA" id="ARBA00004479"/>
    </source>
</evidence>
<comment type="similarity">
    <text evidence="8">Belongs to the MTC6 family.</text>
</comment>
<comment type="caution">
    <text evidence="13">The sequence shown here is derived from an EMBL/GenBank/DDBJ whole genome shotgun (WGS) entry which is preliminary data.</text>
</comment>
<keyword evidence="2 11" id="KW-0812">Transmembrane</keyword>
<accession>A0AAJ0GG15</accession>
<feature type="domain" description="C-type lectin" evidence="12">
    <location>
        <begin position="342"/>
        <end position="467"/>
    </location>
</feature>
<dbReference type="AlphaFoldDB" id="A0AAJ0GG15"/>
<dbReference type="Pfam" id="PF25506">
    <property type="entry name" value="TIM-barrel_MTC6"/>
    <property type="match status" value="1"/>
</dbReference>
<dbReference type="PANTHER" id="PTHR35518">
    <property type="entry name" value="MAINTENANCE OF TELOMOERE CAPPING"/>
    <property type="match status" value="1"/>
</dbReference>
<evidence type="ECO:0000256" key="3">
    <source>
        <dbReference type="ARBA" id="ARBA00022729"/>
    </source>
</evidence>
<keyword evidence="6" id="KW-0325">Glycoprotein</keyword>
<comment type="function">
    <text evidence="7">May be involved in telomere capping.</text>
</comment>
<protein>
    <recommendedName>
        <fullName evidence="9">Maintenance of telomere capping protein 6</fullName>
    </recommendedName>
</protein>
<evidence type="ECO:0000256" key="9">
    <source>
        <dbReference type="ARBA" id="ARBA00039865"/>
    </source>
</evidence>
<dbReference type="GO" id="GO:0016020">
    <property type="term" value="C:membrane"/>
    <property type="evidence" value="ECO:0007669"/>
    <property type="project" value="UniProtKB-SubCell"/>
</dbReference>
<keyword evidence="3" id="KW-0732">Signal</keyword>
<dbReference type="InterPro" id="IPR001304">
    <property type="entry name" value="C-type_lectin-like"/>
</dbReference>
<evidence type="ECO:0000313" key="13">
    <source>
        <dbReference type="EMBL" id="KAK3056793.1"/>
    </source>
</evidence>
<proteinExistence type="inferred from homology"/>
<evidence type="ECO:0000256" key="4">
    <source>
        <dbReference type="ARBA" id="ARBA00022989"/>
    </source>
</evidence>
<evidence type="ECO:0000259" key="12">
    <source>
        <dbReference type="PROSITE" id="PS50041"/>
    </source>
</evidence>
<evidence type="ECO:0000256" key="5">
    <source>
        <dbReference type="ARBA" id="ARBA00023136"/>
    </source>
</evidence>
<dbReference type="EMBL" id="JAWDJX010000005">
    <property type="protein sequence ID" value="KAK3056793.1"/>
    <property type="molecule type" value="Genomic_DNA"/>
</dbReference>
<dbReference type="InterPro" id="IPR051008">
    <property type="entry name" value="Telomere_Capping_Maintenance"/>
</dbReference>
<reference evidence="13" key="1">
    <citation type="submission" date="2023-04" db="EMBL/GenBank/DDBJ databases">
        <title>Black Yeasts Isolated from many extreme environments.</title>
        <authorList>
            <person name="Coleine C."/>
            <person name="Stajich J.E."/>
            <person name="Selbmann L."/>
        </authorList>
    </citation>
    <scope>NUCLEOTIDE SEQUENCE</scope>
    <source>
        <strain evidence="13">CCFEE 5312</strain>
    </source>
</reference>
<comment type="subcellular location">
    <subcellularLocation>
        <location evidence="1">Membrane</location>
        <topology evidence="1">Single-pass type I membrane protein</topology>
    </subcellularLocation>
</comment>
<evidence type="ECO:0000256" key="11">
    <source>
        <dbReference type="SAM" id="Phobius"/>
    </source>
</evidence>
<name>A0AAJ0GG15_9PEZI</name>
<dbReference type="PANTHER" id="PTHR35518:SF2">
    <property type="entry name" value="MAINTENANCE OF TELOMERE CAPPING PROTEIN 6"/>
    <property type="match status" value="1"/>
</dbReference>
<keyword evidence="14" id="KW-1185">Reference proteome</keyword>
<evidence type="ECO:0000313" key="14">
    <source>
        <dbReference type="Proteomes" id="UP001271007"/>
    </source>
</evidence>
<evidence type="ECO:0000256" key="2">
    <source>
        <dbReference type="ARBA" id="ARBA00022692"/>
    </source>
</evidence>